<comment type="subcellular location">
    <subcellularLocation>
        <location evidence="1">Nucleus</location>
    </subcellularLocation>
</comment>
<dbReference type="PRINTS" id="PR00056">
    <property type="entry name" value="HSFDOMAIN"/>
</dbReference>
<proteinExistence type="inferred from homology"/>
<evidence type="ECO:0000256" key="3">
    <source>
        <dbReference type="ARBA" id="ARBA00023242"/>
    </source>
</evidence>
<keyword evidence="2" id="KW-0238">DNA-binding</keyword>
<evidence type="ECO:0000256" key="2">
    <source>
        <dbReference type="ARBA" id="ARBA00023125"/>
    </source>
</evidence>
<dbReference type="InterPro" id="IPR000232">
    <property type="entry name" value="HSF_DNA-bd"/>
</dbReference>
<dbReference type="GO" id="GO:0005634">
    <property type="term" value="C:nucleus"/>
    <property type="evidence" value="ECO:0007669"/>
    <property type="project" value="UniProtKB-SubCell"/>
</dbReference>
<sequence length="141" mass="16201">MSSLVNTKEEAEAANHGIGEKNAIPAAPDNKAVMSNNIYIDYAAADYLHLSHLSSSHSRRGTFPTKLYGILSDSTYADIIAWSPHGRSFKVLDKEHLMDVVGQKHFKFKKIESFYKMLNLWDFKRLHQPGPDHFEYYHEKF</sequence>
<comment type="similarity">
    <text evidence="4">Belongs to the HSF family.</text>
</comment>
<evidence type="ECO:0000313" key="7">
    <source>
        <dbReference type="Proteomes" id="UP001516023"/>
    </source>
</evidence>
<keyword evidence="7" id="KW-1185">Reference proteome</keyword>
<dbReference type="Pfam" id="PF00447">
    <property type="entry name" value="HSF_DNA-bind"/>
    <property type="match status" value="1"/>
</dbReference>
<feature type="domain" description="HSF-type DNA-binding" evidence="5">
    <location>
        <begin position="59"/>
        <end position="141"/>
    </location>
</feature>
<comment type="caution">
    <text evidence="6">The sequence shown here is derived from an EMBL/GenBank/DDBJ whole genome shotgun (WGS) entry which is preliminary data.</text>
</comment>
<dbReference type="InterPro" id="IPR036388">
    <property type="entry name" value="WH-like_DNA-bd_sf"/>
</dbReference>
<dbReference type="FunFam" id="1.10.10.10:FF:000479">
    <property type="entry name" value="Predicted protein"/>
    <property type="match status" value="1"/>
</dbReference>
<evidence type="ECO:0000256" key="1">
    <source>
        <dbReference type="ARBA" id="ARBA00004123"/>
    </source>
</evidence>
<protein>
    <recommendedName>
        <fullName evidence="5">HSF-type DNA-binding domain-containing protein</fullName>
    </recommendedName>
</protein>
<dbReference type="PANTHER" id="PTHR10015">
    <property type="entry name" value="HEAT SHOCK TRANSCRIPTION FACTOR"/>
    <property type="match status" value="1"/>
</dbReference>
<gene>
    <name evidence="6" type="ORF">HJC23_000617</name>
</gene>
<dbReference type="Gene3D" id="1.10.10.10">
    <property type="entry name" value="Winged helix-like DNA-binding domain superfamily/Winged helix DNA-binding domain"/>
    <property type="match status" value="1"/>
</dbReference>
<evidence type="ECO:0000256" key="4">
    <source>
        <dbReference type="RuleBase" id="RU004020"/>
    </source>
</evidence>
<evidence type="ECO:0000259" key="5">
    <source>
        <dbReference type="SMART" id="SM00415"/>
    </source>
</evidence>
<name>A0ABD3Q7X5_9STRA</name>
<dbReference type="EMBL" id="JABMIG020000065">
    <property type="protein sequence ID" value="KAL3796114.1"/>
    <property type="molecule type" value="Genomic_DNA"/>
</dbReference>
<organism evidence="6 7">
    <name type="scientific">Cyclotella cryptica</name>
    <dbReference type="NCBI Taxonomy" id="29204"/>
    <lineage>
        <taxon>Eukaryota</taxon>
        <taxon>Sar</taxon>
        <taxon>Stramenopiles</taxon>
        <taxon>Ochrophyta</taxon>
        <taxon>Bacillariophyta</taxon>
        <taxon>Coscinodiscophyceae</taxon>
        <taxon>Thalassiosirophycidae</taxon>
        <taxon>Stephanodiscales</taxon>
        <taxon>Stephanodiscaceae</taxon>
        <taxon>Cyclotella</taxon>
    </lineage>
</organism>
<keyword evidence="3" id="KW-0539">Nucleus</keyword>
<dbReference type="AlphaFoldDB" id="A0ABD3Q7X5"/>
<dbReference type="InterPro" id="IPR036390">
    <property type="entry name" value="WH_DNA-bd_sf"/>
</dbReference>
<dbReference type="GO" id="GO:0003677">
    <property type="term" value="F:DNA binding"/>
    <property type="evidence" value="ECO:0007669"/>
    <property type="project" value="UniProtKB-KW"/>
</dbReference>
<dbReference type="SUPFAM" id="SSF46785">
    <property type="entry name" value="Winged helix' DNA-binding domain"/>
    <property type="match status" value="1"/>
</dbReference>
<evidence type="ECO:0000313" key="6">
    <source>
        <dbReference type="EMBL" id="KAL3796114.1"/>
    </source>
</evidence>
<reference evidence="6 7" key="1">
    <citation type="journal article" date="2020" name="G3 (Bethesda)">
        <title>Improved Reference Genome for Cyclotella cryptica CCMP332, a Model for Cell Wall Morphogenesis, Salinity Adaptation, and Lipid Production in Diatoms (Bacillariophyta).</title>
        <authorList>
            <person name="Roberts W.R."/>
            <person name="Downey K.M."/>
            <person name="Ruck E.C."/>
            <person name="Traller J.C."/>
            <person name="Alverson A.J."/>
        </authorList>
    </citation>
    <scope>NUCLEOTIDE SEQUENCE [LARGE SCALE GENOMIC DNA]</scope>
    <source>
        <strain evidence="6 7">CCMP332</strain>
    </source>
</reference>
<accession>A0ABD3Q7X5</accession>
<dbReference type="Proteomes" id="UP001516023">
    <property type="component" value="Unassembled WGS sequence"/>
</dbReference>
<dbReference type="PANTHER" id="PTHR10015:SF206">
    <property type="entry name" value="HSF-TYPE DNA-BINDING DOMAIN-CONTAINING PROTEIN"/>
    <property type="match status" value="1"/>
</dbReference>
<dbReference type="SMART" id="SM00415">
    <property type="entry name" value="HSF"/>
    <property type="match status" value="1"/>
</dbReference>